<sequence>MNPSQIKNIFWDVDGVLADLNYAYFHFLTKHPNYRDRYAGLKWEQLPEVLPILPEYGALELKTHPELGVEMDRDFCADQSFFRNRPLYPGVIETLKRLDAAGYRQFTMSATFDVVAKTAYLNEVLAPVTDFLTIECVQHGEFMQDTAKADSLRKAYEKYDLKPEETILVDDRIYNQCAAIDSGAHPVRLRCEFTSDLPAELNWIPEFPDVAAVADWLTSKKSDRA</sequence>
<dbReference type="RefSeq" id="WP_200311364.1">
    <property type="nucleotide sequence ID" value="NZ_JAENIM010000039.1"/>
</dbReference>
<evidence type="ECO:0000313" key="1">
    <source>
        <dbReference type="EMBL" id="MBK1791356.1"/>
    </source>
</evidence>
<dbReference type="GO" id="GO:0016787">
    <property type="term" value="F:hydrolase activity"/>
    <property type="evidence" value="ECO:0007669"/>
    <property type="project" value="UniProtKB-KW"/>
</dbReference>
<dbReference type="Proteomes" id="UP000624703">
    <property type="component" value="Unassembled WGS sequence"/>
</dbReference>
<dbReference type="SFLD" id="SFLDS00003">
    <property type="entry name" value="Haloacid_Dehalogenase"/>
    <property type="match status" value="1"/>
</dbReference>
<comment type="caution">
    <text evidence="1">The sequence shown here is derived from an EMBL/GenBank/DDBJ whole genome shotgun (WGS) entry which is preliminary data.</text>
</comment>
<dbReference type="AlphaFoldDB" id="A0A8J7MET6"/>
<evidence type="ECO:0000313" key="2">
    <source>
        <dbReference type="Proteomes" id="UP000624703"/>
    </source>
</evidence>
<dbReference type="Pfam" id="PF00702">
    <property type="entry name" value="Hydrolase"/>
    <property type="match status" value="1"/>
</dbReference>
<dbReference type="InterPro" id="IPR023214">
    <property type="entry name" value="HAD_sf"/>
</dbReference>
<dbReference type="SFLD" id="SFLDG01129">
    <property type="entry name" value="C1.5:_HAD__Beta-PGM__Phosphata"/>
    <property type="match status" value="1"/>
</dbReference>
<accession>A0A8J7MET6</accession>
<gene>
    <name evidence="1" type="ORF">JIN82_09360</name>
</gene>
<dbReference type="SUPFAM" id="SSF56784">
    <property type="entry name" value="HAD-like"/>
    <property type="match status" value="1"/>
</dbReference>
<organism evidence="1 2">
    <name type="scientific">Persicirhabdus sediminis</name>
    <dbReference type="NCBI Taxonomy" id="454144"/>
    <lineage>
        <taxon>Bacteria</taxon>
        <taxon>Pseudomonadati</taxon>
        <taxon>Verrucomicrobiota</taxon>
        <taxon>Verrucomicrobiia</taxon>
        <taxon>Verrucomicrobiales</taxon>
        <taxon>Verrucomicrobiaceae</taxon>
        <taxon>Persicirhabdus</taxon>
    </lineage>
</organism>
<dbReference type="Gene3D" id="3.40.50.1000">
    <property type="entry name" value="HAD superfamily/HAD-like"/>
    <property type="match status" value="1"/>
</dbReference>
<dbReference type="InterPro" id="IPR036412">
    <property type="entry name" value="HAD-like_sf"/>
</dbReference>
<name>A0A8J7MET6_9BACT</name>
<keyword evidence="2" id="KW-1185">Reference proteome</keyword>
<keyword evidence="1" id="KW-0378">Hydrolase</keyword>
<dbReference type="EMBL" id="JAENIM010000039">
    <property type="protein sequence ID" value="MBK1791356.1"/>
    <property type="molecule type" value="Genomic_DNA"/>
</dbReference>
<reference evidence="1" key="1">
    <citation type="submission" date="2021-01" db="EMBL/GenBank/DDBJ databases">
        <title>Modified the classification status of verrucomicrobia.</title>
        <authorList>
            <person name="Feng X."/>
        </authorList>
    </citation>
    <scope>NUCLEOTIDE SEQUENCE</scope>
    <source>
        <strain evidence="1">_KCTC 22039</strain>
    </source>
</reference>
<proteinExistence type="predicted"/>
<protein>
    <submittedName>
        <fullName evidence="1">HAD family hydrolase</fullName>
    </submittedName>
</protein>